<accession>A0A1V4SG72</accession>
<gene>
    <name evidence="2" type="primary">rpfG_8</name>
    <name evidence="2" type="ORF">CLHUN_39010</name>
</gene>
<dbReference type="EMBL" id="MZGX01000032">
    <property type="protein sequence ID" value="OPX42251.1"/>
    <property type="molecule type" value="Genomic_DNA"/>
</dbReference>
<dbReference type="EC" id="3.1.4.52" evidence="2"/>
<keyword evidence="2" id="KW-0378">Hydrolase</keyword>
<dbReference type="GO" id="GO:0071111">
    <property type="term" value="F:cyclic-guanylate-specific phosphodiesterase activity"/>
    <property type="evidence" value="ECO:0007669"/>
    <property type="project" value="UniProtKB-EC"/>
</dbReference>
<evidence type="ECO:0000313" key="3">
    <source>
        <dbReference type="Proteomes" id="UP000191554"/>
    </source>
</evidence>
<proteinExistence type="predicted"/>
<dbReference type="AlphaFoldDB" id="A0A1V4SG72"/>
<dbReference type="SMART" id="SM00471">
    <property type="entry name" value="HDc"/>
    <property type="match status" value="1"/>
</dbReference>
<dbReference type="PROSITE" id="PS51832">
    <property type="entry name" value="HD_GYP"/>
    <property type="match status" value="1"/>
</dbReference>
<dbReference type="CDD" id="cd00077">
    <property type="entry name" value="HDc"/>
    <property type="match status" value="1"/>
</dbReference>
<dbReference type="InterPro" id="IPR003607">
    <property type="entry name" value="HD/PDEase_dom"/>
</dbReference>
<dbReference type="SUPFAM" id="SSF109604">
    <property type="entry name" value="HD-domain/PDEase-like"/>
    <property type="match status" value="1"/>
</dbReference>
<dbReference type="RefSeq" id="WP_080066360.1">
    <property type="nucleotide sequence ID" value="NZ_MZGX01000032.1"/>
</dbReference>
<protein>
    <submittedName>
        <fullName evidence="2">Cyclic di-GMP phosphodiesterase response regulator RpfG</fullName>
        <ecNumber evidence="2">3.1.4.52</ecNumber>
    </submittedName>
</protein>
<reference evidence="2 3" key="1">
    <citation type="submission" date="2017-03" db="EMBL/GenBank/DDBJ databases">
        <title>Genome sequence of Clostridium hungatei DSM 14427.</title>
        <authorList>
            <person name="Poehlein A."/>
            <person name="Daniel R."/>
        </authorList>
    </citation>
    <scope>NUCLEOTIDE SEQUENCE [LARGE SCALE GENOMIC DNA]</scope>
    <source>
        <strain evidence="2 3">DSM 14427</strain>
    </source>
</reference>
<dbReference type="Gene3D" id="1.10.3210.10">
    <property type="entry name" value="Hypothetical protein af1432"/>
    <property type="match status" value="1"/>
</dbReference>
<feature type="domain" description="HD-GYP" evidence="1">
    <location>
        <begin position="104"/>
        <end position="300"/>
    </location>
</feature>
<dbReference type="Proteomes" id="UP000191554">
    <property type="component" value="Unassembled WGS sequence"/>
</dbReference>
<dbReference type="OrthoDB" id="9804747at2"/>
<dbReference type="PANTHER" id="PTHR43155:SF2">
    <property type="entry name" value="CYCLIC DI-GMP PHOSPHODIESTERASE PA4108"/>
    <property type="match status" value="1"/>
</dbReference>
<keyword evidence="3" id="KW-1185">Reference proteome</keyword>
<dbReference type="Pfam" id="PF13487">
    <property type="entry name" value="HD_5"/>
    <property type="match status" value="1"/>
</dbReference>
<dbReference type="PANTHER" id="PTHR43155">
    <property type="entry name" value="CYCLIC DI-GMP PHOSPHODIESTERASE PA4108-RELATED"/>
    <property type="match status" value="1"/>
</dbReference>
<organism evidence="2 3">
    <name type="scientific">Ruminiclostridium hungatei</name>
    <name type="common">Clostridium hungatei</name>
    <dbReference type="NCBI Taxonomy" id="48256"/>
    <lineage>
        <taxon>Bacteria</taxon>
        <taxon>Bacillati</taxon>
        <taxon>Bacillota</taxon>
        <taxon>Clostridia</taxon>
        <taxon>Eubacteriales</taxon>
        <taxon>Oscillospiraceae</taxon>
        <taxon>Ruminiclostridium</taxon>
    </lineage>
</organism>
<dbReference type="InterPro" id="IPR037522">
    <property type="entry name" value="HD_GYP_dom"/>
</dbReference>
<sequence length="355" mass="39787">MRKIRISNCEPGMLLGRAIYNGSVILLESGAVLSRQYIDRLKELGVSEVYIEDDISDDLKINDAVNEATRREAVAFIKESMENYTSMQLLNSAEAIEIVNRIIEEILSSDDIIVNLMDIKTCDTYTYSHCVNVCILSIITGIKLNLGTVQLKELGVGALLHDIGKLMIPTDILMKKAALSSEEYDIIKEHSQHGYNILNRLPLISETSARVALEHHERFDGKGYPNGLRKDEIHLFSRIVAVTDIFDALTSNRIYREKISTNQAIEYLTFMAAPTLDASVLSCFVQIIPPFPIGTGVILNNGEKGVVITINRNYPTRPVVRLVFNADGSQKEFYEEINLAETSNYTIINNAELIR</sequence>
<evidence type="ECO:0000313" key="2">
    <source>
        <dbReference type="EMBL" id="OPX42251.1"/>
    </source>
</evidence>
<comment type="caution">
    <text evidence="2">The sequence shown here is derived from an EMBL/GenBank/DDBJ whole genome shotgun (WGS) entry which is preliminary data.</text>
</comment>
<evidence type="ECO:0000259" key="1">
    <source>
        <dbReference type="PROSITE" id="PS51832"/>
    </source>
</evidence>
<name>A0A1V4SG72_RUMHU</name>
<dbReference type="STRING" id="48256.CLHUN_39010"/>